<dbReference type="OrthoDB" id="2012657at2759"/>
<keyword evidence="2" id="KW-1185">Reference proteome</keyword>
<protein>
    <recommendedName>
        <fullName evidence="3">Reverse transcriptase Ty1/copia-type domain-containing protein</fullName>
    </recommendedName>
</protein>
<dbReference type="Proteomes" id="UP000585474">
    <property type="component" value="Unassembled WGS sequence"/>
</dbReference>
<dbReference type="PANTHER" id="PTHR11439:SF461">
    <property type="entry name" value="OS10G0432200 PROTEIN"/>
    <property type="match status" value="1"/>
</dbReference>
<evidence type="ECO:0000313" key="1">
    <source>
        <dbReference type="EMBL" id="GFY81136.1"/>
    </source>
</evidence>
<comment type="caution">
    <text evidence="1">The sequence shown here is derived from an EMBL/GenBank/DDBJ whole genome shotgun (WGS) entry which is preliminary data.</text>
</comment>
<evidence type="ECO:0000313" key="2">
    <source>
        <dbReference type="Proteomes" id="UP000585474"/>
    </source>
</evidence>
<proteinExistence type="predicted"/>
<gene>
    <name evidence="1" type="ORF">Acr_01g0009450</name>
</gene>
<name>A0A7J0E4P1_9ERIC</name>
<evidence type="ECO:0008006" key="3">
    <source>
        <dbReference type="Google" id="ProtNLM"/>
    </source>
</evidence>
<sequence length="208" mass="23187">MDVPNASLPTALPSVPYPPTHCSTRVRTALLIFVITIVIKNTHGTVLLPLYVDDMTITGDILNVSSTSDGYYLSKTKYASDLLSRTGLIDNKTVDTPSENNVRFNTTNGEPLFNPTLYCQFVGSLIYLTVMRPDISHAMHIISQFMSAPRSTHYAAALRILRYVKGTIFHGLHFLSRSSLTLRAYLDADWAGDRTDRFSTIGCFFLSR</sequence>
<dbReference type="EMBL" id="BJWL01000001">
    <property type="protein sequence ID" value="GFY81136.1"/>
    <property type="molecule type" value="Genomic_DNA"/>
</dbReference>
<accession>A0A7J0E4P1</accession>
<organism evidence="1 2">
    <name type="scientific">Actinidia rufa</name>
    <dbReference type="NCBI Taxonomy" id="165716"/>
    <lineage>
        <taxon>Eukaryota</taxon>
        <taxon>Viridiplantae</taxon>
        <taxon>Streptophyta</taxon>
        <taxon>Embryophyta</taxon>
        <taxon>Tracheophyta</taxon>
        <taxon>Spermatophyta</taxon>
        <taxon>Magnoliopsida</taxon>
        <taxon>eudicotyledons</taxon>
        <taxon>Gunneridae</taxon>
        <taxon>Pentapetalae</taxon>
        <taxon>asterids</taxon>
        <taxon>Ericales</taxon>
        <taxon>Actinidiaceae</taxon>
        <taxon>Actinidia</taxon>
    </lineage>
</organism>
<dbReference type="PANTHER" id="PTHR11439">
    <property type="entry name" value="GAG-POL-RELATED RETROTRANSPOSON"/>
    <property type="match status" value="1"/>
</dbReference>
<reference evidence="1 2" key="1">
    <citation type="submission" date="2019-07" db="EMBL/GenBank/DDBJ databases">
        <title>De Novo Assembly of kiwifruit Actinidia rufa.</title>
        <authorList>
            <person name="Sugita-Konishi S."/>
            <person name="Sato K."/>
            <person name="Mori E."/>
            <person name="Abe Y."/>
            <person name="Kisaki G."/>
            <person name="Hamano K."/>
            <person name="Suezawa K."/>
            <person name="Otani M."/>
            <person name="Fukuda T."/>
            <person name="Manabe T."/>
            <person name="Gomi K."/>
            <person name="Tabuchi M."/>
            <person name="Akimitsu K."/>
            <person name="Kataoka I."/>
        </authorList>
    </citation>
    <scope>NUCLEOTIDE SEQUENCE [LARGE SCALE GENOMIC DNA]</scope>
    <source>
        <strain evidence="2">cv. Fuchu</strain>
    </source>
</reference>
<dbReference type="AlphaFoldDB" id="A0A7J0E4P1"/>